<dbReference type="PROSITE" id="PS51257">
    <property type="entry name" value="PROKAR_LIPOPROTEIN"/>
    <property type="match status" value="1"/>
</dbReference>
<protein>
    <recommendedName>
        <fullName evidence="4">6-phosphofructokinase</fullName>
    </recommendedName>
</protein>
<dbReference type="AlphaFoldDB" id="A0A3S4TQ02"/>
<organism evidence="2 3">
    <name type="scientific">Aggregatibacter aphrophilus ATCC 33389</name>
    <dbReference type="NCBI Taxonomy" id="985008"/>
    <lineage>
        <taxon>Bacteria</taxon>
        <taxon>Pseudomonadati</taxon>
        <taxon>Pseudomonadota</taxon>
        <taxon>Gammaproteobacteria</taxon>
        <taxon>Pasteurellales</taxon>
        <taxon>Pasteurellaceae</taxon>
        <taxon>Aggregatibacter</taxon>
    </lineage>
</organism>
<evidence type="ECO:0008006" key="4">
    <source>
        <dbReference type="Google" id="ProtNLM"/>
    </source>
</evidence>
<dbReference type="Proteomes" id="UP000272690">
    <property type="component" value="Chromosome"/>
</dbReference>
<accession>A0A3S4TQ02</accession>
<dbReference type="EMBL" id="LR134327">
    <property type="protein sequence ID" value="VEF42302.1"/>
    <property type="molecule type" value="Genomic_DNA"/>
</dbReference>
<evidence type="ECO:0000313" key="3">
    <source>
        <dbReference type="Proteomes" id="UP000272690"/>
    </source>
</evidence>
<dbReference type="OrthoDB" id="5690458at2"/>
<evidence type="ECO:0000313" key="2">
    <source>
        <dbReference type="EMBL" id="VEF42302.1"/>
    </source>
</evidence>
<feature type="chain" id="PRO_5018669372" description="6-phosphofructokinase" evidence="1">
    <location>
        <begin position="24"/>
        <end position="186"/>
    </location>
</feature>
<proteinExistence type="predicted"/>
<sequence length="186" mass="21601">MKKTLVILTALFLSACVSQPQLNAPTSVTHNKKTYHLATEQDLGSVVRYFYVLPGENTQNWQSAVEILLDRNKQNRTLQERMDWRKQVYTNSGVKNFKLYDKKDTLYSYVIYEPTAGNKNWQVDVAKGMNVPYCGFVQYQYSVKIPKKHKFTNMSNKKVLSHLKKYLIDKEINKLGKADWALGCKH</sequence>
<feature type="signal peptide" evidence="1">
    <location>
        <begin position="1"/>
        <end position="23"/>
    </location>
</feature>
<reference evidence="2 3" key="1">
    <citation type="submission" date="2018-12" db="EMBL/GenBank/DDBJ databases">
        <authorList>
            <consortium name="Pathogen Informatics"/>
        </authorList>
    </citation>
    <scope>NUCLEOTIDE SEQUENCE [LARGE SCALE GENOMIC DNA]</scope>
    <source>
        <strain evidence="2 3">NCTC5906</strain>
    </source>
</reference>
<gene>
    <name evidence="2" type="ORF">NCTC5906_00889</name>
</gene>
<evidence type="ECO:0000256" key="1">
    <source>
        <dbReference type="SAM" id="SignalP"/>
    </source>
</evidence>
<keyword evidence="1" id="KW-0732">Signal</keyword>
<dbReference type="GeneID" id="49635305"/>
<name>A0A3S4TQ02_AGGAP</name>
<dbReference type="RefSeq" id="WP_005704349.1">
    <property type="nucleotide sequence ID" value="NZ_AEWB02000016.1"/>
</dbReference>